<gene>
    <name evidence="2" type="ORF">CLV71_13251</name>
</gene>
<reference evidence="2 3" key="1">
    <citation type="submission" date="2019-03" db="EMBL/GenBank/DDBJ databases">
        <title>Genomic Encyclopedia of Archaeal and Bacterial Type Strains, Phase II (KMG-II): from individual species to whole genera.</title>
        <authorList>
            <person name="Goeker M."/>
        </authorList>
    </citation>
    <scope>NUCLEOTIDE SEQUENCE [LARGE SCALE GENOMIC DNA]</scope>
    <source>
        <strain evidence="2 3">DSM 45499</strain>
    </source>
</reference>
<evidence type="ECO:0000313" key="3">
    <source>
        <dbReference type="Proteomes" id="UP000294927"/>
    </source>
</evidence>
<dbReference type="Pfam" id="PF19575">
    <property type="entry name" value="HTH_58"/>
    <property type="match status" value="1"/>
</dbReference>
<comment type="caution">
    <text evidence="2">The sequence shown here is derived from an EMBL/GenBank/DDBJ whole genome shotgun (WGS) entry which is preliminary data.</text>
</comment>
<proteinExistence type="predicted"/>
<dbReference type="InterPro" id="IPR045745">
    <property type="entry name" value="HTH_58_Actinobacteria-type"/>
</dbReference>
<dbReference type="EMBL" id="SOCP01000032">
    <property type="protein sequence ID" value="TDV36073.1"/>
    <property type="molecule type" value="Genomic_DNA"/>
</dbReference>
<dbReference type="Proteomes" id="UP000294927">
    <property type="component" value="Unassembled WGS sequence"/>
</dbReference>
<protein>
    <submittedName>
        <fullName evidence="2">Transcriptional regulator</fullName>
    </submittedName>
</protein>
<evidence type="ECO:0000259" key="1">
    <source>
        <dbReference type="Pfam" id="PF19575"/>
    </source>
</evidence>
<name>A0A4R7URN6_9PSEU</name>
<evidence type="ECO:0000313" key="2">
    <source>
        <dbReference type="EMBL" id="TDV36073.1"/>
    </source>
</evidence>
<sequence>MFSINLRDTLRKADNVADLKKGARITGSTRDKLAADLKKKYEKGASIRALAESTGRSYGFVHRVLSESGVTLRGRGGATRTKKK</sequence>
<accession>A0A4R7URN6</accession>
<organism evidence="2 3">
    <name type="scientific">Actinophytocola oryzae</name>
    <dbReference type="NCBI Taxonomy" id="502181"/>
    <lineage>
        <taxon>Bacteria</taxon>
        <taxon>Bacillati</taxon>
        <taxon>Actinomycetota</taxon>
        <taxon>Actinomycetes</taxon>
        <taxon>Pseudonocardiales</taxon>
        <taxon>Pseudonocardiaceae</taxon>
    </lineage>
</organism>
<feature type="domain" description="Helix-turn-helix" evidence="1">
    <location>
        <begin position="19"/>
        <end position="80"/>
    </location>
</feature>
<dbReference type="Gene3D" id="1.10.10.60">
    <property type="entry name" value="Homeodomain-like"/>
    <property type="match status" value="1"/>
</dbReference>
<keyword evidence="3" id="KW-1185">Reference proteome</keyword>
<dbReference type="AlphaFoldDB" id="A0A4R7URN6"/>